<evidence type="ECO:0000313" key="2">
    <source>
        <dbReference type="Proteomes" id="UP000247781"/>
    </source>
</evidence>
<comment type="caution">
    <text evidence="1">The sequence shown here is derived from an EMBL/GenBank/DDBJ whole genome shotgun (WGS) entry which is preliminary data.</text>
</comment>
<reference evidence="1 2" key="2">
    <citation type="submission" date="2018-06" db="EMBL/GenBank/DDBJ databases">
        <title>Sequencing of bacterial isolates from soil warming experiment in Harvard Forest, Massachusetts, USA.</title>
        <authorList>
            <person name="Deangelis K.PhD."/>
        </authorList>
    </citation>
    <scope>NUCLEOTIDE SEQUENCE [LARGE SCALE GENOMIC DNA]</scope>
    <source>
        <strain evidence="1 2">GAS496</strain>
    </source>
</reference>
<accession>A0A318H7R7</accession>
<proteinExistence type="predicted"/>
<gene>
    <name evidence="1" type="ORF">C8E89_13339</name>
</gene>
<name>A0A318H7R7_9MYCO</name>
<reference evidence="2" key="1">
    <citation type="submission" date="2018-05" db="EMBL/GenBank/DDBJ databases">
        <authorList>
            <person name="Deangelis K."/>
            <person name="Huntemann M."/>
            <person name="Clum A."/>
            <person name="Pillay M."/>
            <person name="Palaniappan K."/>
            <person name="Varghese N."/>
            <person name="Mikhailova N."/>
            <person name="Stamatis D."/>
            <person name="Reddy T."/>
            <person name="Daum C."/>
            <person name="Shapiro N."/>
            <person name="Ivanova N."/>
            <person name="Kyrpides N."/>
            <person name="Woyke T."/>
        </authorList>
    </citation>
    <scope>NUCLEOTIDE SEQUENCE [LARGE SCALE GENOMIC DNA]</scope>
    <source>
        <strain evidence="2">GAS496</strain>
    </source>
</reference>
<sequence length="64" mass="7091">MSALLDDEMLDAFTVMAAPDQLADKISDRHGVAIEHVLPGVPSYMSETTVTAVQRELRSQRTFQ</sequence>
<evidence type="ECO:0000313" key="1">
    <source>
        <dbReference type="EMBL" id="PXX00778.1"/>
    </source>
</evidence>
<organism evidence="1 2">
    <name type="scientific">Mycolicibacterium moriokaense</name>
    <dbReference type="NCBI Taxonomy" id="39691"/>
    <lineage>
        <taxon>Bacteria</taxon>
        <taxon>Bacillati</taxon>
        <taxon>Actinomycetota</taxon>
        <taxon>Actinomycetes</taxon>
        <taxon>Mycobacteriales</taxon>
        <taxon>Mycobacteriaceae</taxon>
        <taxon>Mycolicibacterium</taxon>
    </lineage>
</organism>
<dbReference type="RefSeq" id="WP_110319725.1">
    <property type="nucleotide sequence ID" value="NZ_QJJU01000033.1"/>
</dbReference>
<protein>
    <submittedName>
        <fullName evidence="1">Uncharacterized protein</fullName>
    </submittedName>
</protein>
<keyword evidence="2" id="KW-1185">Reference proteome</keyword>
<dbReference type="AlphaFoldDB" id="A0A318H7R7"/>
<dbReference type="EMBL" id="QJJU01000033">
    <property type="protein sequence ID" value="PXX00778.1"/>
    <property type="molecule type" value="Genomic_DNA"/>
</dbReference>
<dbReference type="Proteomes" id="UP000247781">
    <property type="component" value="Unassembled WGS sequence"/>
</dbReference>